<name>A0A194QPG7_PAPMA</name>
<proteinExistence type="predicted"/>
<reference evidence="2 3" key="1">
    <citation type="journal article" date="2015" name="Nat. Commun.">
        <title>Outbred genome sequencing and CRISPR/Cas9 gene editing in butterflies.</title>
        <authorList>
            <person name="Li X."/>
            <person name="Fan D."/>
            <person name="Zhang W."/>
            <person name="Liu G."/>
            <person name="Zhang L."/>
            <person name="Zhao L."/>
            <person name="Fang X."/>
            <person name="Chen L."/>
            <person name="Dong Y."/>
            <person name="Chen Y."/>
            <person name="Ding Y."/>
            <person name="Zhao R."/>
            <person name="Feng M."/>
            <person name="Zhu Y."/>
            <person name="Feng Y."/>
            <person name="Jiang X."/>
            <person name="Zhu D."/>
            <person name="Xiang H."/>
            <person name="Feng X."/>
            <person name="Li S."/>
            <person name="Wang J."/>
            <person name="Zhang G."/>
            <person name="Kronforst M.R."/>
            <person name="Wang W."/>
        </authorList>
    </citation>
    <scope>NUCLEOTIDE SEQUENCE [LARGE SCALE GENOMIC DNA]</scope>
    <source>
        <strain evidence="2">Ya'a_city_454_Pm</strain>
        <tissue evidence="2">Whole body</tissue>
    </source>
</reference>
<gene>
    <name evidence="2" type="ORF">RR48_11369</name>
</gene>
<evidence type="ECO:0000313" key="3">
    <source>
        <dbReference type="Proteomes" id="UP000053240"/>
    </source>
</evidence>
<dbReference type="AlphaFoldDB" id="A0A194QPG7"/>
<feature type="signal peptide" evidence="1">
    <location>
        <begin position="1"/>
        <end position="16"/>
    </location>
</feature>
<evidence type="ECO:0000256" key="1">
    <source>
        <dbReference type="SAM" id="SignalP"/>
    </source>
</evidence>
<sequence length="264" mass="29114">MKILIFLCLILIYSRSYQCGVVKEVETVANEVNKGYIENVATNKSENKNQTIEIKTNAKIEEDTKQSVTTKVIISELQNAANIQNLNLKNNTPVQVNVDITLVVNYNKPNTNLEEESIKDNNKDAHTTSNQLNTTTTVTDASLINIEQNSIKTADIDVKQTNTNIKFPGPMNAPIITYNNGVVVVETNDTVTDDKVLFPGNNISVTPVCPKGMFLTENGYCLIEAKERPTYGDDDEVPRSAFSGACLQGYARALDGSCQEIIED</sequence>
<organism evidence="2 3">
    <name type="scientific">Papilio machaon</name>
    <name type="common">Old World swallowtail butterfly</name>
    <dbReference type="NCBI Taxonomy" id="76193"/>
    <lineage>
        <taxon>Eukaryota</taxon>
        <taxon>Metazoa</taxon>
        <taxon>Ecdysozoa</taxon>
        <taxon>Arthropoda</taxon>
        <taxon>Hexapoda</taxon>
        <taxon>Insecta</taxon>
        <taxon>Pterygota</taxon>
        <taxon>Neoptera</taxon>
        <taxon>Endopterygota</taxon>
        <taxon>Lepidoptera</taxon>
        <taxon>Glossata</taxon>
        <taxon>Ditrysia</taxon>
        <taxon>Papilionoidea</taxon>
        <taxon>Papilionidae</taxon>
        <taxon>Papilioninae</taxon>
        <taxon>Papilio</taxon>
    </lineage>
</organism>
<keyword evidence="1" id="KW-0732">Signal</keyword>
<dbReference type="EMBL" id="KQ461194">
    <property type="protein sequence ID" value="KPJ06870.1"/>
    <property type="molecule type" value="Genomic_DNA"/>
</dbReference>
<accession>A0A194QPG7</accession>
<keyword evidence="3" id="KW-1185">Reference proteome</keyword>
<dbReference type="Proteomes" id="UP000053240">
    <property type="component" value="Unassembled WGS sequence"/>
</dbReference>
<feature type="chain" id="PRO_5008264536" evidence="1">
    <location>
        <begin position="17"/>
        <end position="264"/>
    </location>
</feature>
<evidence type="ECO:0000313" key="2">
    <source>
        <dbReference type="EMBL" id="KPJ06870.1"/>
    </source>
</evidence>
<dbReference type="InParanoid" id="A0A194QPG7"/>
<protein>
    <submittedName>
        <fullName evidence="2">Uncharacterized protein</fullName>
    </submittedName>
</protein>